<feature type="domain" description="IPT/TIG" evidence="5">
    <location>
        <begin position="2113"/>
        <end position="2202"/>
    </location>
</feature>
<feature type="compositionally biased region" description="Low complexity" evidence="2">
    <location>
        <begin position="3062"/>
        <end position="3071"/>
    </location>
</feature>
<dbReference type="InParanoid" id="A0A1X7VIV6"/>
<sequence length="3114" mass="326293">MMWALLLVLAFSSLTEQQAANQCPTVTNVHPKSGLYGQVYTVTGSNLDLVSHVNASNGYGVVITEQGESELRFRFQVHSGNNEVITFNLSTNSSVNCTSIPLEIHIYGISPVVSMVSSDDGQPGTVIRAGGCFPPVCGDNSTSYTIKVGGILVELLPQALTGSTYNSAFYIRLVSINDSIPDASIVLVSGYGTEYTLAGRIINYRKNATLISSITPSSGQTGTNVRITGTDLIGLGGLNIALQSVSIGGTLAEVIDSSQTEINIKVSSDTGVGTQDIVISSIQTSTDNNAVLSGPSTNITGMWTQLEDGVITSLVPPAAQTNATVYACGMRLLGGGSNISNVNIDGIESLNFSIGLDNLSNPSLPSECIRFIVPENTTGGFISITSNTGAIVSTKTDLFLSYANITSVSPNRGQEYTYVTLNGSNVLSGYNSSDNITELSVECGGIPASVLSYESDSVHVRVNPTNLINALSNIQITVTNYGLTFTVSIPNAWTYLIPGQVDVVTPSFGQYGTRLEITGTNLTGYGQSVQSVRILGSQTGNISVDPYVEFQVISSSESLVLLSVPQPFNASYTGFVDIVLVSDNGALVTGSEVFEYREMGRIDSVNPSQGQRGTYVNITGFQLFGYGSNASTVRFGGIEAAIDYTTSSPSFISVRIGSNSNLTNSTNVTISIISDTHAIVQSSSNWTYLKEGVIDSVTPSRGQFGSLVTINGSNLLGGGISIAQIYIDGVPPNIVSFNEDQIIVTLGDHTSRTDGIPSGEVYIESNTGAIIRGGTFEQLLPGNITSFSPLSGRLGTIVTIHGFNLKGYGSAITNVTVAGYAALSESFETDSSESTLVISIDTAPNGTTGPIHIHIDTGAVIESSESFTYTEPGSISTVSPSTGSEGVGLLITGSLLEIGSDGPAITNVTIGGSEVLRIVTSSPNQVTVIAGPAPIIGNSLLVRVISSDGSYVEGGNSFTYQNLSLSIVGRNTGQYGTQVTLNAPFPATEVASVYFDNQEATIITTQQIDSNSSTVAVTTPRPQRLGQFTVDVSVENNRHIFARLVNGFTYLPEGAIYTVSPSFGQRGTIITLTGERLQGGGDSVVTVDIGGVAATISNYSDSYVNVSLSGNLPNGQSSFSDITIISNTGATITRLDGFMFIEPGQITSISPLSGQHGTIVTLRGTGLLQGNMDIISITVAGNEAQLMDSPNDTYVVVQLMHGMEETGSVIITLDSGAQISSNGLQFSYITAGNISSVSPPVGTVGTIVSIVGTNLRGGGMEAAVVKLNGVPATIISETDTLITVEASIANVSSGGVEIISNTGSIVSGENSWTYEELGNITTVYPQSGQQGVSVTIEGLNLIGSSGSGIIEVTLAGIPATIVSQTNATVQVIAGYSNSSISGPIVMREATGPIIISSFNWLYYEAELVSISPSTGVNGTYILLNGVSFGSIPAYDITVLSGNLVQVRAGHSPVATAPLTIQINSTSGAYLTLTGQWVFRDPGQVTEIEPIAAVHGTNVTIRGTSVVPDNATGVTVVTGQTESFEAWIINSSLVTFRVGLYASYDDPNVPLPLLIIANDGATLKSDSPTFTFNPVDTTVTSVAPVAGGDGSVVIISGTNLLNGGSMIRGVYLDGVPVADFSVNADYTSIKVTAGAGDNTEGGVVIENDNDILYGNYTWTYLPALTSNQVSPTSGRNGTFVSIDATSLSSQYALQSVTIGGIQASIESTANGTILLIAPPMTSNGSIVLYFQDGIYLIISNSWISWPTVNIAGVSTLFGYYGTIVTLSGSGFQGGLGIGRVAIGNVTLAGFNTSILSQNDTELRVRISDNFNSSGSGNITGPIIIRSQDGSIYYSSSQDIAFTYLDVSIESITPSDGQNGTEVIIKGTNLLGGGNDISTFSLAGISVFSINMVSSSIINVTAGYSDSEIPLSNISYVTDNGAQVTIPNSWTYVQPGDIKSVSPTSGQRGRIVTITGEGMLGGGQSVKSVTLNGVPAMEVLVSHNDFVQIRAGESPASSPGQVIITANTGAVVYSNATEVNFGYVAPSYIDTFSPASGQYGTIVTINGTGLYSIETGLDRVLLNNIQATILSSNSTHITVAAGRPSFLAMSSGTIMIVSRDGSLTESSGLFTYSQQGEIYSVEPPQGQKGTRIIIKGRRLRGGGSEIVSASIAGTPATILNESDDTIELIANVNQASQTSSVTGEISLVSNTGAEVIRLDAWSYVQRGIVHSLSPSFGQYGTYVSISGERLTAGGDSVAQVLLDNVPSLTVESSNDTLVIFRAGQLLNDSSLDTTAVTLISNYGGNLTQTSISWRYGDASEIVSITPVNGTGASIVNITGSHLLGGGSSIVSVILAGIRVREILNSSDSHVIVEAGFNLNGQPKSGDVRLEANTGALTVLMNGWSYISECPHGQFGNDSESCDACHRECNHCYGPSQFECYACINFKITREGQGFECVGSCPSVSTLSKDCIDECATFEYRANLTNDGHVYCLNCSSLCDPNSGCTGPHPSQCVACAYYKERGECVSQCSIGSYISNGTCLPCSQQCLPTEDCYGPEATQCNACLNVSISRRNENSSFDECIPACPANHYTDSEYNQCQPCHSLCLGGCTGPTSSQCMQCSDAYVSGLNNTRECVEDCNGGSSLKIRYKDPFTGECKACHQYCSITAGCTGPTASDCISCSNFTVGTHVLSTEFIPKINGECVPLCPNESYYIEVRNGNCEFCDSSCFAGCTGPSENDCILITSSESPTLSTESPSTVGAFSAGTGIIIIFAVVVGLLIIAFIIVLVILLAKTKGKGKYKIDSPEPRSYTRSPISEMSLSTTNPYISRLEASTMSELAPPRPSRAVSFENPVFNIELTEEDETNLGMSLVQLNDNTTHPRPISPDRPSSPDANEHSSLLGGGGGGREVPPQVPTKVSKQQRGSQGSSGLRQNSVPEPQAQNNPPLNFVEGDSDDGEMYIEMDPAALPGTLELMTQDEYVDVDSPLPQLNIPQEDGEGLYEETDSTAPVTVGNITSAINSLPIRANPLPSVSKPPPILPKQVSKPGIPPKQVSKPGIPPKQDSKSAIPPKQDPSQPALPPRPVHKSSSSTAVSSSRQQAKKQIQNIVVDDPQSIEEYYDEIDRSKVDVPPKIIPRQKK</sequence>
<dbReference type="EnsemblMetazoa" id="Aqu2.1.39972_001">
    <property type="protein sequence ID" value="Aqu2.1.39972_001"/>
    <property type="gene ID" value="Aqu2.1.39972"/>
</dbReference>
<feature type="compositionally biased region" description="Acidic residues" evidence="2">
    <location>
        <begin position="2970"/>
        <end position="2980"/>
    </location>
</feature>
<dbReference type="InterPro" id="IPR014756">
    <property type="entry name" value="Ig_E-set"/>
</dbReference>
<keyword evidence="3" id="KW-0472">Membrane</keyword>
<dbReference type="Pfam" id="PF01833">
    <property type="entry name" value="TIG"/>
    <property type="match status" value="6"/>
</dbReference>
<dbReference type="Pfam" id="PF14843">
    <property type="entry name" value="GF_recep_IV"/>
    <property type="match status" value="1"/>
</dbReference>
<dbReference type="PANTHER" id="PTHR22625">
    <property type="entry name" value="PLEXIN"/>
    <property type="match status" value="1"/>
</dbReference>
<feature type="compositionally biased region" description="Low complexity" evidence="2">
    <location>
        <begin position="2896"/>
        <end position="2905"/>
    </location>
</feature>
<dbReference type="CDD" id="cd00102">
    <property type="entry name" value="IPT"/>
    <property type="match status" value="1"/>
</dbReference>
<feature type="transmembrane region" description="Helical" evidence="3">
    <location>
        <begin position="2743"/>
        <end position="2768"/>
    </location>
</feature>
<feature type="domain" description="IPT/TIG" evidence="5">
    <location>
        <begin position="781"/>
        <end position="870"/>
    </location>
</feature>
<feature type="compositionally biased region" description="Polar residues" evidence="2">
    <location>
        <begin position="3072"/>
        <end position="3081"/>
    </location>
</feature>
<feature type="compositionally biased region" description="Polar residues" evidence="2">
    <location>
        <begin position="2906"/>
        <end position="2921"/>
    </location>
</feature>
<evidence type="ECO:0000256" key="4">
    <source>
        <dbReference type="SAM" id="SignalP"/>
    </source>
</evidence>
<dbReference type="SMART" id="SM00429">
    <property type="entry name" value="IPT"/>
    <property type="match status" value="3"/>
</dbReference>
<evidence type="ECO:0000313" key="6">
    <source>
        <dbReference type="EnsemblMetazoa" id="Aqu2.1.39972_001"/>
    </source>
</evidence>
<dbReference type="InterPro" id="IPR006212">
    <property type="entry name" value="Furin_repeat"/>
</dbReference>
<dbReference type="InterPro" id="IPR013783">
    <property type="entry name" value="Ig-like_fold"/>
</dbReference>
<keyword evidence="4" id="KW-0732">Signal</keyword>
<proteinExistence type="predicted"/>
<accession>A0A1X7VIV6</accession>
<feature type="region of interest" description="Disordered" evidence="2">
    <location>
        <begin position="2960"/>
        <end position="2983"/>
    </location>
</feature>
<evidence type="ECO:0000259" key="5">
    <source>
        <dbReference type="SMART" id="SM00429"/>
    </source>
</evidence>
<feature type="signal peptide" evidence="4">
    <location>
        <begin position="1"/>
        <end position="19"/>
    </location>
</feature>
<dbReference type="InterPro" id="IPR032778">
    <property type="entry name" value="GF_recep_IV"/>
</dbReference>
<evidence type="ECO:0000256" key="2">
    <source>
        <dbReference type="SAM" id="MobiDB-lite"/>
    </source>
</evidence>
<feature type="region of interest" description="Disordered" evidence="2">
    <location>
        <begin position="3000"/>
        <end position="3088"/>
    </location>
</feature>
<dbReference type="GO" id="GO:0017154">
    <property type="term" value="F:semaphorin receptor activity"/>
    <property type="evidence" value="ECO:0007669"/>
    <property type="project" value="InterPro"/>
</dbReference>
<protein>
    <recommendedName>
        <fullName evidence="5">IPT/TIG domain-containing protein</fullName>
    </recommendedName>
</protein>
<dbReference type="Gene3D" id="2.60.40.10">
    <property type="entry name" value="Immunoglobulins"/>
    <property type="match status" value="20"/>
</dbReference>
<evidence type="ECO:0000256" key="1">
    <source>
        <dbReference type="ARBA" id="ARBA00023180"/>
    </source>
</evidence>
<dbReference type="Gene3D" id="2.10.220.10">
    <property type="entry name" value="Hormone Receptor, Insulin-like Growth Factor Receptor 1, Chain A, domain 2"/>
    <property type="match status" value="2"/>
</dbReference>
<dbReference type="SUPFAM" id="SSF57184">
    <property type="entry name" value="Growth factor receptor domain"/>
    <property type="match status" value="3"/>
</dbReference>
<keyword evidence="3" id="KW-1133">Transmembrane helix</keyword>
<dbReference type="STRING" id="400682.A0A1X7VIV6"/>
<feature type="region of interest" description="Disordered" evidence="2">
    <location>
        <begin position="2849"/>
        <end position="2932"/>
    </location>
</feature>
<keyword evidence="1" id="KW-0325">Glycoprotein</keyword>
<evidence type="ECO:0000256" key="3">
    <source>
        <dbReference type="SAM" id="Phobius"/>
    </source>
</evidence>
<keyword evidence="3" id="KW-0812">Transmembrane</keyword>
<dbReference type="InterPro" id="IPR002909">
    <property type="entry name" value="IPT_dom"/>
</dbReference>
<dbReference type="OMA" id="NTRECVE"/>
<dbReference type="SMART" id="SM00261">
    <property type="entry name" value="FU"/>
    <property type="match status" value="5"/>
</dbReference>
<organism evidence="6">
    <name type="scientific">Amphimedon queenslandica</name>
    <name type="common">Sponge</name>
    <dbReference type="NCBI Taxonomy" id="400682"/>
    <lineage>
        <taxon>Eukaryota</taxon>
        <taxon>Metazoa</taxon>
        <taxon>Porifera</taxon>
        <taxon>Demospongiae</taxon>
        <taxon>Heteroscleromorpha</taxon>
        <taxon>Haplosclerida</taxon>
        <taxon>Niphatidae</taxon>
        <taxon>Amphimedon</taxon>
    </lineage>
</organism>
<dbReference type="eggNOG" id="KOG3525">
    <property type="taxonomic scope" value="Eukaryota"/>
</dbReference>
<dbReference type="PANTHER" id="PTHR22625:SF70">
    <property type="entry name" value="PLEXIN A, ISOFORM A"/>
    <property type="match status" value="1"/>
</dbReference>
<reference evidence="6" key="1">
    <citation type="submission" date="2017-05" db="UniProtKB">
        <authorList>
            <consortium name="EnsemblMetazoa"/>
        </authorList>
    </citation>
    <scope>IDENTIFICATION</scope>
</reference>
<dbReference type="InterPro" id="IPR031148">
    <property type="entry name" value="Plexin"/>
</dbReference>
<feature type="chain" id="PRO_5010868943" description="IPT/TIG domain-containing protein" evidence="4">
    <location>
        <begin position="20"/>
        <end position="3114"/>
    </location>
</feature>
<dbReference type="CDD" id="cd00064">
    <property type="entry name" value="FU"/>
    <property type="match status" value="5"/>
</dbReference>
<feature type="domain" description="IPT/TIG" evidence="5">
    <location>
        <begin position="1231"/>
        <end position="1315"/>
    </location>
</feature>
<name>A0A1X7VIV6_AMPQE</name>
<dbReference type="InterPro" id="IPR009030">
    <property type="entry name" value="Growth_fac_rcpt_cys_sf"/>
</dbReference>
<dbReference type="CDD" id="cd00603">
    <property type="entry name" value="IPT_PCSR"/>
    <property type="match status" value="1"/>
</dbReference>
<dbReference type="SUPFAM" id="SSF81296">
    <property type="entry name" value="E set domains"/>
    <property type="match status" value="20"/>
</dbReference>
<dbReference type="OrthoDB" id="10646056at2759"/>